<dbReference type="Proteomes" id="UP000294752">
    <property type="component" value="Unassembled WGS sequence"/>
</dbReference>
<keyword evidence="7" id="KW-1185">Reference proteome</keyword>
<dbReference type="SUPFAM" id="SSF52833">
    <property type="entry name" value="Thioredoxin-like"/>
    <property type="match status" value="1"/>
</dbReference>
<dbReference type="GO" id="GO:0030313">
    <property type="term" value="C:cell envelope"/>
    <property type="evidence" value="ECO:0007669"/>
    <property type="project" value="UniProtKB-SubCell"/>
</dbReference>
<dbReference type="AlphaFoldDB" id="A0A4R7D268"/>
<dbReference type="GO" id="GO:0016491">
    <property type="term" value="F:oxidoreductase activity"/>
    <property type="evidence" value="ECO:0007669"/>
    <property type="project" value="InterPro"/>
</dbReference>
<sequence>MELHSRAGSLFVYNNLYLFIPGDSVSVDFVENPSNTFLKNKQLTTPYLAITNRKVSPYELNFFHHLNQHGRVGINMFTFYVNKDPKNKIDHSAISPQQSFQLSVDYLDSLKNNGLFDSKTYPIYKNYLLSAYYNALIQKANVDDIDKKFLIRPDLLKYSFYRSLLHSYVEKSLLRSVNANTINYEEAYSVTKRKFSSQVKEYLLTYYLLKIKENKPEAFPAHLALFNEDVKDMNYKEYINKNFNNQLLHSDTGHTYIISSANQGAKIDYQEYLNGLKGKVIYIDFWASWCVPCREAMPASLKLRKDYADKDIVFVYLSIDNKLTAWENANEQEALHMYKHSFLILNTKQDLFLKQLGLKTIPRYLIYDKSGVLVNSDAPGPDDANLQNLLNYYLSK</sequence>
<dbReference type="GO" id="GO:0016853">
    <property type="term" value="F:isomerase activity"/>
    <property type="evidence" value="ECO:0007669"/>
    <property type="project" value="UniProtKB-KW"/>
</dbReference>
<evidence type="ECO:0000256" key="2">
    <source>
        <dbReference type="ARBA" id="ARBA00022748"/>
    </source>
</evidence>
<gene>
    <name evidence="6" type="ORF">B0I21_1041</name>
</gene>
<keyword evidence="2" id="KW-0201">Cytochrome c-type biogenesis</keyword>
<dbReference type="PANTHER" id="PTHR42852:SF6">
    <property type="entry name" value="THIOL:DISULFIDE INTERCHANGE PROTEIN DSBE"/>
    <property type="match status" value="1"/>
</dbReference>
<evidence type="ECO:0000313" key="6">
    <source>
        <dbReference type="EMBL" id="TDS13675.1"/>
    </source>
</evidence>
<keyword evidence="3" id="KW-1015">Disulfide bond</keyword>
<evidence type="ECO:0000313" key="7">
    <source>
        <dbReference type="Proteomes" id="UP000294752"/>
    </source>
</evidence>
<dbReference type="InterPro" id="IPR013740">
    <property type="entry name" value="Redoxin"/>
</dbReference>
<keyword evidence="4" id="KW-0676">Redox-active center</keyword>
<evidence type="ECO:0000256" key="1">
    <source>
        <dbReference type="ARBA" id="ARBA00004196"/>
    </source>
</evidence>
<evidence type="ECO:0000259" key="5">
    <source>
        <dbReference type="PROSITE" id="PS51352"/>
    </source>
</evidence>
<dbReference type="Gene3D" id="3.40.30.10">
    <property type="entry name" value="Glutaredoxin"/>
    <property type="match status" value="1"/>
</dbReference>
<dbReference type="EMBL" id="SNZV01000004">
    <property type="protein sequence ID" value="TDS13675.1"/>
    <property type="molecule type" value="Genomic_DNA"/>
</dbReference>
<protein>
    <submittedName>
        <fullName evidence="6">Thiol-disulfide isomerase/thioredoxin</fullName>
    </submittedName>
</protein>
<accession>A0A4R7D268</accession>
<comment type="subcellular location">
    <subcellularLocation>
        <location evidence="1">Cell envelope</location>
    </subcellularLocation>
</comment>
<feature type="domain" description="Thioredoxin" evidence="5">
    <location>
        <begin position="247"/>
        <end position="396"/>
    </location>
</feature>
<reference evidence="6 7" key="1">
    <citation type="submission" date="2019-03" db="EMBL/GenBank/DDBJ databases">
        <title>Genomic Encyclopedia of Type Strains, Phase III (KMG-III): the genomes of soil and plant-associated and newly described type strains.</title>
        <authorList>
            <person name="Whitman W."/>
        </authorList>
    </citation>
    <scope>NUCLEOTIDE SEQUENCE [LARGE SCALE GENOMIC DNA]</scope>
    <source>
        <strain evidence="6 7">CGMCC 1.12801</strain>
    </source>
</reference>
<keyword evidence="6" id="KW-0413">Isomerase</keyword>
<evidence type="ECO:0000256" key="3">
    <source>
        <dbReference type="ARBA" id="ARBA00023157"/>
    </source>
</evidence>
<dbReference type="InterPro" id="IPR050553">
    <property type="entry name" value="Thioredoxin_ResA/DsbE_sf"/>
</dbReference>
<comment type="caution">
    <text evidence="6">The sequence shown here is derived from an EMBL/GenBank/DDBJ whole genome shotgun (WGS) entry which is preliminary data.</text>
</comment>
<dbReference type="OrthoDB" id="1098640at2"/>
<name>A0A4R7D268_9SPHI</name>
<dbReference type="Pfam" id="PF08534">
    <property type="entry name" value="Redoxin"/>
    <property type="match status" value="1"/>
</dbReference>
<dbReference type="PROSITE" id="PS51352">
    <property type="entry name" value="THIOREDOXIN_2"/>
    <property type="match status" value="1"/>
</dbReference>
<organism evidence="6 7">
    <name type="scientific">Sphingobacterium paludis</name>
    <dbReference type="NCBI Taxonomy" id="1476465"/>
    <lineage>
        <taxon>Bacteria</taxon>
        <taxon>Pseudomonadati</taxon>
        <taxon>Bacteroidota</taxon>
        <taxon>Sphingobacteriia</taxon>
        <taxon>Sphingobacteriales</taxon>
        <taxon>Sphingobacteriaceae</taxon>
        <taxon>Sphingobacterium</taxon>
    </lineage>
</organism>
<dbReference type="InterPro" id="IPR036249">
    <property type="entry name" value="Thioredoxin-like_sf"/>
</dbReference>
<dbReference type="GO" id="GO:0017004">
    <property type="term" value="P:cytochrome complex assembly"/>
    <property type="evidence" value="ECO:0007669"/>
    <property type="project" value="UniProtKB-KW"/>
</dbReference>
<evidence type="ECO:0000256" key="4">
    <source>
        <dbReference type="ARBA" id="ARBA00023284"/>
    </source>
</evidence>
<dbReference type="PANTHER" id="PTHR42852">
    <property type="entry name" value="THIOL:DISULFIDE INTERCHANGE PROTEIN DSBE"/>
    <property type="match status" value="1"/>
</dbReference>
<dbReference type="CDD" id="cd02966">
    <property type="entry name" value="TlpA_like_family"/>
    <property type="match status" value="1"/>
</dbReference>
<dbReference type="RefSeq" id="WP_133640011.1">
    <property type="nucleotide sequence ID" value="NZ_SNZV01000004.1"/>
</dbReference>
<proteinExistence type="predicted"/>
<dbReference type="InterPro" id="IPR013766">
    <property type="entry name" value="Thioredoxin_domain"/>
</dbReference>